<keyword evidence="4 12" id="KW-0813">Transport</keyword>
<gene>
    <name evidence="14" type="primary">ATP8</name>
</gene>
<evidence type="ECO:0000256" key="8">
    <source>
        <dbReference type="ARBA" id="ARBA00022989"/>
    </source>
</evidence>
<organism evidence="14">
    <name type="scientific">Nemoptera coa</name>
    <dbReference type="NCBI Taxonomy" id="560912"/>
    <lineage>
        <taxon>Eukaryota</taxon>
        <taxon>Metazoa</taxon>
        <taxon>Ecdysozoa</taxon>
        <taxon>Arthropoda</taxon>
        <taxon>Hexapoda</taxon>
        <taxon>Insecta</taxon>
        <taxon>Pterygota</taxon>
        <taxon>Neoptera</taxon>
        <taxon>Endopterygota</taxon>
        <taxon>Neuroptera</taxon>
        <taxon>Myrmeleontiformia</taxon>
        <taxon>Nemopteridae</taxon>
        <taxon>Nemopterinae</taxon>
        <taxon>Nemoptera</taxon>
    </lineage>
</organism>
<dbReference type="InterPro" id="IPR001421">
    <property type="entry name" value="ATP8_metazoa"/>
</dbReference>
<evidence type="ECO:0000256" key="9">
    <source>
        <dbReference type="ARBA" id="ARBA00023065"/>
    </source>
</evidence>
<sequence>MPQMSPLSWWVLFLFFVMMLIIMCIMNYFITIYKPIYSNKIKNFEKPFLHWKW</sequence>
<dbReference type="GO" id="GO:0031966">
    <property type="term" value="C:mitochondrial membrane"/>
    <property type="evidence" value="ECO:0007669"/>
    <property type="project" value="UniProtKB-SubCell"/>
</dbReference>
<protein>
    <recommendedName>
        <fullName evidence="12">ATP synthase complex subunit 8</fullName>
    </recommendedName>
</protein>
<comment type="subcellular location">
    <subcellularLocation>
        <location evidence="1 12">Mitochondrion membrane</location>
        <topology evidence="1 12">Single-pass membrane protein</topology>
    </subcellularLocation>
</comment>
<accession>A0A1S5QYD6</accession>
<evidence type="ECO:0000256" key="4">
    <source>
        <dbReference type="ARBA" id="ARBA00022448"/>
    </source>
</evidence>
<dbReference type="GO" id="GO:0015078">
    <property type="term" value="F:proton transmembrane transporter activity"/>
    <property type="evidence" value="ECO:0007669"/>
    <property type="project" value="InterPro"/>
</dbReference>
<name>A0A1S5QYD6_9NEOP</name>
<evidence type="ECO:0000256" key="11">
    <source>
        <dbReference type="ARBA" id="ARBA00023136"/>
    </source>
</evidence>
<dbReference type="RefSeq" id="YP_011038313.1">
    <property type="nucleotide sequence ID" value="NC_086509.1"/>
</dbReference>
<geneLocation type="mitochondrion" evidence="14"/>
<keyword evidence="11 13" id="KW-0472">Membrane</keyword>
<proteinExistence type="inferred from homology"/>
<dbReference type="AlphaFoldDB" id="A0A1S5QYD6"/>
<evidence type="ECO:0000256" key="10">
    <source>
        <dbReference type="ARBA" id="ARBA00023128"/>
    </source>
</evidence>
<evidence type="ECO:0000256" key="3">
    <source>
        <dbReference type="ARBA" id="ARBA00011291"/>
    </source>
</evidence>
<dbReference type="Pfam" id="PF00895">
    <property type="entry name" value="ATP-synt_8"/>
    <property type="match status" value="1"/>
</dbReference>
<evidence type="ECO:0000313" key="14">
    <source>
        <dbReference type="EMBL" id="AMW67920.1"/>
    </source>
</evidence>
<comment type="similarity">
    <text evidence="2 12">Belongs to the ATPase protein 8 family.</text>
</comment>
<keyword evidence="6 12" id="KW-0812">Transmembrane</keyword>
<keyword evidence="9 12" id="KW-0406">Ion transport</keyword>
<dbReference type="GO" id="GO:0015986">
    <property type="term" value="P:proton motive force-driven ATP synthesis"/>
    <property type="evidence" value="ECO:0007669"/>
    <property type="project" value="InterPro"/>
</dbReference>
<feature type="transmembrane region" description="Helical" evidence="13">
    <location>
        <begin position="6"/>
        <end position="30"/>
    </location>
</feature>
<evidence type="ECO:0000256" key="2">
    <source>
        <dbReference type="ARBA" id="ARBA00008892"/>
    </source>
</evidence>
<keyword evidence="8 13" id="KW-1133">Transmembrane helix</keyword>
<dbReference type="GO" id="GO:0045259">
    <property type="term" value="C:proton-transporting ATP synthase complex"/>
    <property type="evidence" value="ECO:0007669"/>
    <property type="project" value="UniProtKB-KW"/>
</dbReference>
<dbReference type="EMBL" id="KT425079">
    <property type="protein sequence ID" value="AMW67920.1"/>
    <property type="molecule type" value="Genomic_DNA"/>
</dbReference>
<evidence type="ECO:0000256" key="7">
    <source>
        <dbReference type="ARBA" id="ARBA00022781"/>
    </source>
</evidence>
<comment type="subunit">
    <text evidence="3">F-type ATPases have 2 components, CF(1) - the catalytic core - and CF(0) - the membrane proton channel.</text>
</comment>
<evidence type="ECO:0000256" key="12">
    <source>
        <dbReference type="RuleBase" id="RU003661"/>
    </source>
</evidence>
<keyword evidence="7 12" id="KW-0375">Hydrogen ion transport</keyword>
<evidence type="ECO:0000256" key="13">
    <source>
        <dbReference type="SAM" id="Phobius"/>
    </source>
</evidence>
<keyword evidence="10 12" id="KW-0496">Mitochondrion</keyword>
<evidence type="ECO:0000256" key="6">
    <source>
        <dbReference type="ARBA" id="ARBA00022692"/>
    </source>
</evidence>
<keyword evidence="5 12" id="KW-0138">CF(0)</keyword>
<evidence type="ECO:0000256" key="1">
    <source>
        <dbReference type="ARBA" id="ARBA00004304"/>
    </source>
</evidence>
<evidence type="ECO:0000256" key="5">
    <source>
        <dbReference type="ARBA" id="ARBA00022547"/>
    </source>
</evidence>
<dbReference type="GeneID" id="88563665"/>
<reference evidence="14" key="1">
    <citation type="submission" date="2015-08" db="EMBL/GenBank/DDBJ databases">
        <title>Mitochondrial genomes and implications for higher phylogeny of Neuroptera (Insecta: Neuropteroidea).</title>
        <authorList>
            <person name="Wang Y."/>
            <person name="Liu X."/>
            <person name="Winterton S.L."/>
            <person name="Yang D."/>
        </authorList>
    </citation>
    <scope>NUCLEOTIDE SEQUENCE</scope>
</reference>